<feature type="compositionally biased region" description="Polar residues" evidence="7">
    <location>
        <begin position="667"/>
        <end position="678"/>
    </location>
</feature>
<sequence>MSFLFGKSKKHQYAALPAATRDITSSHGQGSLIPTTNGLGGRDPEKARGGPPTQTPTPGSSVNNSLNSLQGPGNTSSPEPKTLRERSDSELHNSRAAGPNQRGPQDSPYPWSQRRLNFTTTANPFPRYGAAVNSTASKDGVIYIMGGLINGSTVKGDLWMVEVGSGTMACYPISTTGDGPGPRVGHASLLVGNAFIVFGGDTKLDDGDMLDDTLYLLNTSTKHWSRAMPAGPRPSGRYGHTLNILGSKIYIFGGQVEGFFFNDLVAFDLNSLQSATSRWEVLIPNSKEGTVTPQGPSPPARTNHSIVTWNEKLYLFGGTDGINWFNDVWTYDPRTNSWTELDCIGYIPVAREGHAAALVNDTMYIFGGRTREGVDLGDLAAFRISSRRWYMFQNMGLSPSARSGHSMTAFGKHVVVLAGEPSSAPSDRGELSLAYILDTSKIRYPANESQPPMSQQLPAPRKMSGGDRSGIPQSKLTGPAARESVMGGQQPMRGPEQPIVNGAGPPGSRLPRAAGSQAPSGPPPMQQAPQPRTNGVVQGQYNNGRSKTPTKGERGFGPPVDTTRTPSLDRDNVSPSTKENEMSMNEKAMNGSRKSSEQSPVSQSQSYHKESMDTTRSGSVVSRNTSRSHRQQHSLESIDHSTPRRSLEAQQRVLSREAEHRPVDSGVGSSPALSQQNDELVRELEAARNRNAWYASELALARKAGYHPNASASPILDERAADVFGDDDRPLLEALLKMRAELAKVQGSIESQAVSAANKIAEIEKQRDAAIGEAVYAKTKLAAHGGSQAGTPQPDGSRGTGTPELDRMNEINRRLAASLAAQTELSSKLEKLSFEVEAERKARKFAEETAEAAQKRVSELDSYRQRSASEVESLRAELHEAQRIAREESANSSEARASSRLLAVDKNELSSKLAKVLEEAKNHAAVLESLREAVSASSDKASLLERKLEDERRQRDSLEQKLIQLKAEHEDRTTELESISRRLRDTEELAEKHAAEARTHRQAVLSGLSRATDIDDDEHEAADERVTILQQQVEASNAMVRKNQEAADLASEKLRRAEERIAGLEAYQEQASREGLSIRKQLQQALRDMQSTQAEKAELHQQYERHQLESNALEVQLKTLKNLLEERGVNAVDARRSRVLDSPGSRFGTPELNRVRELEQQLDASIKAHDEIRSTFEQREHEVSKEWEEKLTALHNDHQAAVKYLRGTEKMLTKMKQELERYKGANMKLEDELAQARQAARSPQPPSGWESERESLQNEISSMQASLKTSVTRLESQLSNLRTELATVCKERDSAAEHADQIESSMQQSRADLEAMRHQNELLEERARDAEQRVQMFLDQFESSVDNYRRQSQVPVGAGHGGINGNHSHLRNHHDSISGDSIYTDGDGDGDVTPDAAAAAAAAATRNSVALDNLATELDALRSHWETTNKAYRLSDRFDFERTPTSEKSELSDSLAAWRKRMDLEDDEHDDHDRQQGRKGSFSQASGAPANGVGSANSAGMGPGGSAMI</sequence>
<feature type="region of interest" description="Disordered" evidence="7">
    <location>
        <begin position="20"/>
        <end position="113"/>
    </location>
</feature>
<feature type="region of interest" description="Disordered" evidence="7">
    <location>
        <begin position="1233"/>
        <end position="1261"/>
    </location>
</feature>
<proteinExistence type="predicted"/>
<comment type="subcellular location">
    <subcellularLocation>
        <location evidence="1">Cytoplasm</location>
    </subcellularLocation>
</comment>
<dbReference type="SUPFAM" id="SSF117281">
    <property type="entry name" value="Kelch motif"/>
    <property type="match status" value="1"/>
</dbReference>
<evidence type="ECO:0000256" key="5">
    <source>
        <dbReference type="ARBA" id="ARBA00023054"/>
    </source>
</evidence>
<dbReference type="GO" id="GO:0051285">
    <property type="term" value="C:cell cortex of cell tip"/>
    <property type="evidence" value="ECO:0007669"/>
    <property type="project" value="TreeGrafter"/>
</dbReference>
<evidence type="ECO:0000256" key="6">
    <source>
        <dbReference type="SAM" id="Coils"/>
    </source>
</evidence>
<feature type="region of interest" description="Disordered" evidence="7">
    <location>
        <begin position="1366"/>
        <end position="1389"/>
    </location>
</feature>
<keyword evidence="5 6" id="KW-0175">Coiled coil</keyword>
<dbReference type="SMART" id="SM00612">
    <property type="entry name" value="Kelch"/>
    <property type="match status" value="2"/>
</dbReference>
<gene>
    <name evidence="8" type="ORF">AOQ84DRAFT_44800</name>
</gene>
<organism evidence="8 9">
    <name type="scientific">Glonium stellatum</name>
    <dbReference type="NCBI Taxonomy" id="574774"/>
    <lineage>
        <taxon>Eukaryota</taxon>
        <taxon>Fungi</taxon>
        <taxon>Dikarya</taxon>
        <taxon>Ascomycota</taxon>
        <taxon>Pezizomycotina</taxon>
        <taxon>Dothideomycetes</taxon>
        <taxon>Pleosporomycetidae</taxon>
        <taxon>Gloniales</taxon>
        <taxon>Gloniaceae</taxon>
        <taxon>Glonium</taxon>
    </lineage>
</organism>
<feature type="compositionally biased region" description="Basic and acidic residues" evidence="7">
    <location>
        <begin position="81"/>
        <end position="93"/>
    </location>
</feature>
<dbReference type="Gene3D" id="2.120.10.80">
    <property type="entry name" value="Kelch-type beta propeller"/>
    <property type="match status" value="1"/>
</dbReference>
<dbReference type="OrthoDB" id="45365at2759"/>
<evidence type="ECO:0000313" key="8">
    <source>
        <dbReference type="EMBL" id="OCL08257.1"/>
    </source>
</evidence>
<accession>A0A8E2F0D7</accession>
<feature type="compositionally biased region" description="Polar residues" evidence="7">
    <location>
        <begin position="614"/>
        <end position="625"/>
    </location>
</feature>
<feature type="compositionally biased region" description="Low complexity" evidence="7">
    <location>
        <begin position="49"/>
        <end position="59"/>
    </location>
</feature>
<feature type="region of interest" description="Disordered" evidence="7">
    <location>
        <begin position="444"/>
        <end position="680"/>
    </location>
</feature>
<feature type="coiled-coil region" evidence="6">
    <location>
        <begin position="1040"/>
        <end position="1123"/>
    </location>
</feature>
<feature type="compositionally biased region" description="Low complexity" evidence="7">
    <location>
        <begin position="597"/>
        <end position="606"/>
    </location>
</feature>
<feature type="region of interest" description="Disordered" evidence="7">
    <location>
        <begin position="1462"/>
        <end position="1509"/>
    </location>
</feature>
<evidence type="ECO:0000256" key="3">
    <source>
        <dbReference type="ARBA" id="ARBA00022490"/>
    </source>
</evidence>
<evidence type="ECO:0000313" key="9">
    <source>
        <dbReference type="Proteomes" id="UP000250140"/>
    </source>
</evidence>
<feature type="region of interest" description="Disordered" evidence="7">
    <location>
        <begin position="783"/>
        <end position="805"/>
    </location>
</feature>
<dbReference type="GO" id="GO:0061245">
    <property type="term" value="P:establishment or maintenance of bipolar cell polarity"/>
    <property type="evidence" value="ECO:0007669"/>
    <property type="project" value="TreeGrafter"/>
</dbReference>
<keyword evidence="4" id="KW-0677">Repeat</keyword>
<dbReference type="PANTHER" id="PTHR23244:SF456">
    <property type="entry name" value="MULTIPLE EPIDERMAL GROWTH FACTOR-LIKE DOMAINS PROTEIN 8"/>
    <property type="match status" value="1"/>
</dbReference>
<evidence type="ECO:0000256" key="2">
    <source>
        <dbReference type="ARBA" id="ARBA00022441"/>
    </source>
</evidence>
<feature type="compositionally biased region" description="Polar residues" evidence="7">
    <location>
        <begin position="447"/>
        <end position="457"/>
    </location>
</feature>
<feature type="coiled-coil region" evidence="6">
    <location>
        <begin position="1264"/>
        <end position="1340"/>
    </location>
</feature>
<evidence type="ECO:0000256" key="4">
    <source>
        <dbReference type="ARBA" id="ARBA00022737"/>
    </source>
</evidence>
<reference evidence="8 9" key="1">
    <citation type="journal article" date="2016" name="Nat. Commun.">
        <title>Ectomycorrhizal ecology is imprinted in the genome of the dominant symbiotic fungus Cenococcum geophilum.</title>
        <authorList>
            <consortium name="DOE Joint Genome Institute"/>
            <person name="Peter M."/>
            <person name="Kohler A."/>
            <person name="Ohm R.A."/>
            <person name="Kuo A."/>
            <person name="Krutzmann J."/>
            <person name="Morin E."/>
            <person name="Arend M."/>
            <person name="Barry K.W."/>
            <person name="Binder M."/>
            <person name="Choi C."/>
            <person name="Clum A."/>
            <person name="Copeland A."/>
            <person name="Grisel N."/>
            <person name="Haridas S."/>
            <person name="Kipfer T."/>
            <person name="LaButti K."/>
            <person name="Lindquist E."/>
            <person name="Lipzen A."/>
            <person name="Maire R."/>
            <person name="Meier B."/>
            <person name="Mihaltcheva S."/>
            <person name="Molinier V."/>
            <person name="Murat C."/>
            <person name="Poggeler S."/>
            <person name="Quandt C.A."/>
            <person name="Sperisen C."/>
            <person name="Tritt A."/>
            <person name="Tisserant E."/>
            <person name="Crous P.W."/>
            <person name="Henrissat B."/>
            <person name="Nehls U."/>
            <person name="Egli S."/>
            <person name="Spatafora J.W."/>
            <person name="Grigoriev I.V."/>
            <person name="Martin F.M."/>
        </authorList>
    </citation>
    <scope>NUCLEOTIDE SEQUENCE [LARGE SCALE GENOMIC DNA]</scope>
    <source>
        <strain evidence="8 9">CBS 207.34</strain>
    </source>
</reference>
<dbReference type="InterPro" id="IPR015915">
    <property type="entry name" value="Kelch-typ_b-propeller"/>
</dbReference>
<dbReference type="Gene3D" id="1.20.5.1700">
    <property type="match status" value="1"/>
</dbReference>
<dbReference type="Pfam" id="PF24681">
    <property type="entry name" value="Kelch_KLHDC2_KLHL20_DRC7"/>
    <property type="match status" value="1"/>
</dbReference>
<keyword evidence="9" id="KW-1185">Reference proteome</keyword>
<evidence type="ECO:0000256" key="1">
    <source>
        <dbReference type="ARBA" id="ARBA00004496"/>
    </source>
</evidence>
<feature type="compositionally biased region" description="Basic and acidic residues" evidence="7">
    <location>
        <begin position="636"/>
        <end position="647"/>
    </location>
</feature>
<keyword evidence="2" id="KW-0880">Kelch repeat</keyword>
<keyword evidence="3" id="KW-0963">Cytoplasm</keyword>
<dbReference type="Proteomes" id="UP000250140">
    <property type="component" value="Unassembled WGS sequence"/>
</dbReference>
<protein>
    <submittedName>
        <fullName evidence="8">Cell polarity protein-like protein</fullName>
    </submittedName>
</protein>
<feature type="compositionally biased region" description="Basic and acidic residues" evidence="7">
    <location>
        <begin position="654"/>
        <end position="663"/>
    </location>
</feature>
<dbReference type="FunFam" id="2.120.10.80:FF:000049">
    <property type="entry name" value="Cell polarity protein (Tea1)"/>
    <property type="match status" value="1"/>
</dbReference>
<dbReference type="InterPro" id="IPR006652">
    <property type="entry name" value="Kelch_1"/>
</dbReference>
<dbReference type="EMBL" id="KV749686">
    <property type="protein sequence ID" value="OCL08257.1"/>
    <property type="molecule type" value="Genomic_DNA"/>
</dbReference>
<evidence type="ECO:0000256" key="7">
    <source>
        <dbReference type="SAM" id="MobiDB-lite"/>
    </source>
</evidence>
<feature type="compositionally biased region" description="Polar residues" evidence="7">
    <location>
        <begin position="22"/>
        <end position="37"/>
    </location>
</feature>
<feature type="compositionally biased region" description="Polar residues" evidence="7">
    <location>
        <begin position="60"/>
        <end position="79"/>
    </location>
</feature>
<feature type="coiled-coil region" evidence="6">
    <location>
        <begin position="829"/>
        <end position="996"/>
    </location>
</feature>
<name>A0A8E2F0D7_9PEZI</name>
<dbReference type="PANTHER" id="PTHR23244">
    <property type="entry name" value="KELCH REPEAT DOMAIN"/>
    <property type="match status" value="1"/>
</dbReference>
<feature type="compositionally biased region" description="Polar residues" evidence="7">
    <location>
        <begin position="533"/>
        <end position="549"/>
    </location>
</feature>